<feature type="region of interest" description="Disordered" evidence="10">
    <location>
        <begin position="331"/>
        <end position="370"/>
    </location>
</feature>
<evidence type="ECO:0000313" key="12">
    <source>
        <dbReference type="EMBL" id="GMI40913.1"/>
    </source>
</evidence>
<comment type="subcellular location">
    <subcellularLocation>
        <location evidence="1">Cell membrane</location>
        <topology evidence="1">Multi-pass membrane protein</topology>
    </subcellularLocation>
</comment>
<evidence type="ECO:0000256" key="4">
    <source>
        <dbReference type="ARBA" id="ARBA00022692"/>
    </source>
</evidence>
<keyword evidence="6 11" id="KW-1133">Transmembrane helix</keyword>
<keyword evidence="7" id="KW-0406">Ion transport</keyword>
<evidence type="ECO:0000256" key="10">
    <source>
        <dbReference type="SAM" id="MobiDB-lite"/>
    </source>
</evidence>
<evidence type="ECO:0000256" key="8">
    <source>
        <dbReference type="ARBA" id="ARBA00023136"/>
    </source>
</evidence>
<evidence type="ECO:0000313" key="13">
    <source>
        <dbReference type="Proteomes" id="UP001165065"/>
    </source>
</evidence>
<evidence type="ECO:0000256" key="7">
    <source>
        <dbReference type="ARBA" id="ARBA00023065"/>
    </source>
</evidence>
<gene>
    <name evidence="12" type="ORF">TrCOL_g5611</name>
</gene>
<keyword evidence="2" id="KW-0813">Transport</keyword>
<dbReference type="OrthoDB" id="427456at2759"/>
<dbReference type="Gene3D" id="1.20.120.350">
    <property type="entry name" value="Voltage-gated potassium channels. Chain C"/>
    <property type="match status" value="1"/>
</dbReference>
<dbReference type="GO" id="GO:0005886">
    <property type="term" value="C:plasma membrane"/>
    <property type="evidence" value="ECO:0007669"/>
    <property type="project" value="UniProtKB-SubCell"/>
</dbReference>
<feature type="region of interest" description="Disordered" evidence="10">
    <location>
        <begin position="1"/>
        <end position="122"/>
    </location>
</feature>
<dbReference type="InterPro" id="IPR031846">
    <property type="entry name" value="Hvcn1"/>
</dbReference>
<feature type="transmembrane region" description="Helical" evidence="11">
    <location>
        <begin position="204"/>
        <end position="225"/>
    </location>
</feature>
<dbReference type="Proteomes" id="UP001165065">
    <property type="component" value="Unassembled WGS sequence"/>
</dbReference>
<dbReference type="EMBL" id="BRYA01000139">
    <property type="protein sequence ID" value="GMI40913.1"/>
    <property type="molecule type" value="Genomic_DNA"/>
</dbReference>
<sequence>MNAFEDYHAERSRQRMSQEAVDQAFESVSGSSSQAAKGSAGGAGGVGGLVGGDGLVGKLKKEREDEGGLRGGVGRGGGAEKMAMKDEHATHAGGEGGGKDEGVEEGDNDNADDASGLASGKSGRNGGKLMELYEVQLLVCVLIGLDILFSTLEFVMSYNVTSLSLVPLNLQVGLLRVVQSFTGFTLFFFILELLVLVGTYGGDFFLHVGYLTDLIIVAVCAYGEVDGWGKEVRVLGFVRFWRVVRLVNSLLAGVRDEHADTKAVLKSSQVRVKEVLLEKSRLTSSLTRSAEVRKRLEAMLRGYKDEVETLSEALKIAAVDVAEAAQMQMMMEEEEEEGEEVEGEEYFEGGKEKEKGNTIVVNEDGTFEKR</sequence>
<feature type="compositionally biased region" description="Gly residues" evidence="10">
    <location>
        <begin position="39"/>
        <end position="55"/>
    </location>
</feature>
<dbReference type="GO" id="GO:0030171">
    <property type="term" value="F:voltage-gated proton channel activity"/>
    <property type="evidence" value="ECO:0007669"/>
    <property type="project" value="InterPro"/>
</dbReference>
<evidence type="ECO:0000256" key="5">
    <source>
        <dbReference type="ARBA" id="ARBA00022882"/>
    </source>
</evidence>
<name>A0A9W7GD02_9STRA</name>
<reference evidence="13" key="1">
    <citation type="journal article" date="2023" name="Commun. Biol.">
        <title>Genome analysis of Parmales, the sister group of diatoms, reveals the evolutionary specialization of diatoms from phago-mixotrophs to photoautotrophs.</title>
        <authorList>
            <person name="Ban H."/>
            <person name="Sato S."/>
            <person name="Yoshikawa S."/>
            <person name="Yamada K."/>
            <person name="Nakamura Y."/>
            <person name="Ichinomiya M."/>
            <person name="Sato N."/>
            <person name="Blanc-Mathieu R."/>
            <person name="Endo H."/>
            <person name="Kuwata A."/>
            <person name="Ogata H."/>
        </authorList>
    </citation>
    <scope>NUCLEOTIDE SEQUENCE [LARGE SCALE GENOMIC DNA]</scope>
</reference>
<evidence type="ECO:0000256" key="6">
    <source>
        <dbReference type="ARBA" id="ARBA00022989"/>
    </source>
</evidence>
<evidence type="ECO:0008006" key="14">
    <source>
        <dbReference type="Google" id="ProtNLM"/>
    </source>
</evidence>
<evidence type="ECO:0000256" key="2">
    <source>
        <dbReference type="ARBA" id="ARBA00022448"/>
    </source>
</evidence>
<evidence type="ECO:0000256" key="3">
    <source>
        <dbReference type="ARBA" id="ARBA00022475"/>
    </source>
</evidence>
<evidence type="ECO:0000256" key="1">
    <source>
        <dbReference type="ARBA" id="ARBA00004651"/>
    </source>
</evidence>
<dbReference type="PANTHER" id="PTHR46480:SF1">
    <property type="entry name" value="VOLTAGE-GATED HYDROGEN CHANNEL 1"/>
    <property type="match status" value="1"/>
</dbReference>
<feature type="compositionally biased region" description="Acidic residues" evidence="10">
    <location>
        <begin position="331"/>
        <end position="347"/>
    </location>
</feature>
<accession>A0A9W7GD02</accession>
<proteinExistence type="predicted"/>
<feature type="compositionally biased region" description="Acidic residues" evidence="10">
    <location>
        <begin position="102"/>
        <end position="112"/>
    </location>
</feature>
<dbReference type="PANTHER" id="PTHR46480">
    <property type="entry name" value="F20B24.22"/>
    <property type="match status" value="1"/>
</dbReference>
<feature type="compositionally biased region" description="Basic and acidic residues" evidence="10">
    <location>
        <begin position="59"/>
        <end position="68"/>
    </location>
</feature>
<dbReference type="AlphaFoldDB" id="A0A9W7GD02"/>
<protein>
    <recommendedName>
        <fullName evidence="14">Hydrogen voltage-gated channel 1</fullName>
    </recommendedName>
</protein>
<keyword evidence="13" id="KW-1185">Reference proteome</keyword>
<keyword evidence="4 11" id="KW-0812">Transmembrane</keyword>
<feature type="compositionally biased region" description="Basic and acidic residues" evidence="10">
    <location>
        <begin position="1"/>
        <end position="13"/>
    </location>
</feature>
<comment type="caution">
    <text evidence="12">The sequence shown here is derived from an EMBL/GenBank/DDBJ whole genome shotgun (WGS) entry which is preliminary data.</text>
</comment>
<keyword evidence="8 11" id="KW-0472">Membrane</keyword>
<dbReference type="GO" id="GO:0034702">
    <property type="term" value="C:monoatomic ion channel complex"/>
    <property type="evidence" value="ECO:0007669"/>
    <property type="project" value="UniProtKB-KW"/>
</dbReference>
<dbReference type="InterPro" id="IPR027359">
    <property type="entry name" value="Volt_channel_dom_sf"/>
</dbReference>
<organism evidence="12 13">
    <name type="scientific">Triparma columacea</name>
    <dbReference type="NCBI Taxonomy" id="722753"/>
    <lineage>
        <taxon>Eukaryota</taxon>
        <taxon>Sar</taxon>
        <taxon>Stramenopiles</taxon>
        <taxon>Ochrophyta</taxon>
        <taxon>Bolidophyceae</taxon>
        <taxon>Parmales</taxon>
        <taxon>Triparmaceae</taxon>
        <taxon>Triparma</taxon>
    </lineage>
</organism>
<keyword evidence="9" id="KW-0407">Ion channel</keyword>
<evidence type="ECO:0000256" key="9">
    <source>
        <dbReference type="ARBA" id="ARBA00023303"/>
    </source>
</evidence>
<feature type="transmembrane region" description="Helical" evidence="11">
    <location>
        <begin position="137"/>
        <end position="158"/>
    </location>
</feature>
<feature type="compositionally biased region" description="Low complexity" evidence="10">
    <location>
        <begin position="27"/>
        <end position="38"/>
    </location>
</feature>
<keyword evidence="3" id="KW-1003">Cell membrane</keyword>
<feature type="compositionally biased region" description="Gly residues" evidence="10">
    <location>
        <begin position="69"/>
        <end position="79"/>
    </location>
</feature>
<evidence type="ECO:0000256" key="11">
    <source>
        <dbReference type="SAM" id="Phobius"/>
    </source>
</evidence>
<feature type="transmembrane region" description="Helical" evidence="11">
    <location>
        <begin position="178"/>
        <end position="197"/>
    </location>
</feature>
<keyword evidence="5" id="KW-0851">Voltage-gated channel</keyword>